<protein>
    <submittedName>
        <fullName evidence="1">Uncharacterized protein</fullName>
    </submittedName>
</protein>
<dbReference type="AlphaFoldDB" id="A0A4Y2JMN1"/>
<organism evidence="1 2">
    <name type="scientific">Araneus ventricosus</name>
    <name type="common">Orbweaver spider</name>
    <name type="synonym">Epeira ventricosa</name>
    <dbReference type="NCBI Taxonomy" id="182803"/>
    <lineage>
        <taxon>Eukaryota</taxon>
        <taxon>Metazoa</taxon>
        <taxon>Ecdysozoa</taxon>
        <taxon>Arthropoda</taxon>
        <taxon>Chelicerata</taxon>
        <taxon>Arachnida</taxon>
        <taxon>Araneae</taxon>
        <taxon>Araneomorphae</taxon>
        <taxon>Entelegynae</taxon>
        <taxon>Araneoidea</taxon>
        <taxon>Araneidae</taxon>
        <taxon>Araneus</taxon>
    </lineage>
</organism>
<evidence type="ECO:0000313" key="1">
    <source>
        <dbReference type="EMBL" id="GBM91207.1"/>
    </source>
</evidence>
<dbReference type="Proteomes" id="UP000499080">
    <property type="component" value="Unassembled WGS sequence"/>
</dbReference>
<proteinExistence type="predicted"/>
<sequence>MNVTYGHWFIEESSLVVFPFPSLYPPVYPGHNIQPDHLEKSLPEFGFTRRYTWENRPTFRSNGSFPVVPKSFKTKSNLKKQIYSCQKSDYGRSFVTLRPSQEKIRFD</sequence>
<name>A0A4Y2JMN1_ARAVE</name>
<evidence type="ECO:0000313" key="2">
    <source>
        <dbReference type="Proteomes" id="UP000499080"/>
    </source>
</evidence>
<comment type="caution">
    <text evidence="1">The sequence shown here is derived from an EMBL/GenBank/DDBJ whole genome shotgun (WGS) entry which is preliminary data.</text>
</comment>
<gene>
    <name evidence="1" type="ORF">AVEN_4241_1</name>
</gene>
<accession>A0A4Y2JMN1</accession>
<dbReference type="EMBL" id="BGPR01003683">
    <property type="protein sequence ID" value="GBM91207.1"/>
    <property type="molecule type" value="Genomic_DNA"/>
</dbReference>
<reference evidence="1 2" key="1">
    <citation type="journal article" date="2019" name="Sci. Rep.">
        <title>Orb-weaving spider Araneus ventricosus genome elucidates the spidroin gene catalogue.</title>
        <authorList>
            <person name="Kono N."/>
            <person name="Nakamura H."/>
            <person name="Ohtoshi R."/>
            <person name="Moran D.A.P."/>
            <person name="Shinohara A."/>
            <person name="Yoshida Y."/>
            <person name="Fujiwara M."/>
            <person name="Mori M."/>
            <person name="Tomita M."/>
            <person name="Arakawa K."/>
        </authorList>
    </citation>
    <scope>NUCLEOTIDE SEQUENCE [LARGE SCALE GENOMIC DNA]</scope>
</reference>
<keyword evidence="2" id="KW-1185">Reference proteome</keyword>